<dbReference type="PANTHER" id="PTHR44186:SF1">
    <property type="entry name" value="BARDET-BIEDL SYNDROME 4 PROTEIN"/>
    <property type="match status" value="1"/>
</dbReference>
<dbReference type="GO" id="GO:0036064">
    <property type="term" value="C:ciliary basal body"/>
    <property type="evidence" value="ECO:0007669"/>
    <property type="project" value="TreeGrafter"/>
</dbReference>
<reference evidence="3" key="2">
    <citation type="submission" date="2025-08" db="UniProtKB">
        <authorList>
            <consortium name="Ensembl"/>
        </authorList>
    </citation>
    <scope>IDENTIFICATION</scope>
</reference>
<dbReference type="PANTHER" id="PTHR44186">
    <property type="match status" value="1"/>
</dbReference>
<evidence type="ECO:0000313" key="3">
    <source>
        <dbReference type="Ensembl" id="ENSSORP00005058382.1"/>
    </source>
</evidence>
<reference evidence="3" key="1">
    <citation type="submission" date="2019-06" db="EMBL/GenBank/DDBJ databases">
        <authorList>
            <consortium name="Wellcome Sanger Institute Data Sharing"/>
        </authorList>
    </citation>
    <scope>NUCLEOTIDE SEQUENCE [LARGE SCALE GENOMIC DNA]</scope>
</reference>
<dbReference type="Ensembl" id="ENSSORT00005059705.1">
    <property type="protein sequence ID" value="ENSSORP00005058382.1"/>
    <property type="gene ID" value="ENSSORG00005025769.1"/>
</dbReference>
<evidence type="ECO:0000256" key="1">
    <source>
        <dbReference type="ARBA" id="ARBA00022737"/>
    </source>
</evidence>
<dbReference type="Proteomes" id="UP000472271">
    <property type="component" value="Chromosome 3"/>
</dbReference>
<organism evidence="3 4">
    <name type="scientific">Sphaeramia orbicularis</name>
    <name type="common">orbiculate cardinalfish</name>
    <dbReference type="NCBI Taxonomy" id="375764"/>
    <lineage>
        <taxon>Eukaryota</taxon>
        <taxon>Metazoa</taxon>
        <taxon>Chordata</taxon>
        <taxon>Craniata</taxon>
        <taxon>Vertebrata</taxon>
        <taxon>Euteleostomi</taxon>
        <taxon>Actinopterygii</taxon>
        <taxon>Neopterygii</taxon>
        <taxon>Teleostei</taxon>
        <taxon>Neoteleostei</taxon>
        <taxon>Acanthomorphata</taxon>
        <taxon>Gobiaria</taxon>
        <taxon>Kurtiformes</taxon>
        <taxon>Apogonoidei</taxon>
        <taxon>Apogonidae</taxon>
        <taxon>Apogoninae</taxon>
        <taxon>Sphaeramia</taxon>
    </lineage>
</organism>
<dbReference type="GO" id="GO:0061512">
    <property type="term" value="P:protein localization to cilium"/>
    <property type="evidence" value="ECO:0007669"/>
    <property type="project" value="TreeGrafter"/>
</dbReference>
<dbReference type="GO" id="GO:0060271">
    <property type="term" value="P:cilium assembly"/>
    <property type="evidence" value="ECO:0007669"/>
    <property type="project" value="TreeGrafter"/>
</dbReference>
<dbReference type="AlphaFoldDB" id="A0A673CZE0"/>
<keyword evidence="1" id="KW-0677">Repeat</keyword>
<proteinExistence type="predicted"/>
<keyword evidence="2" id="KW-0802">TPR repeat</keyword>
<evidence type="ECO:0000256" key="2">
    <source>
        <dbReference type="ARBA" id="ARBA00022803"/>
    </source>
</evidence>
<evidence type="ECO:0000313" key="4">
    <source>
        <dbReference type="Proteomes" id="UP000472271"/>
    </source>
</evidence>
<keyword evidence="4" id="KW-1185">Reference proteome</keyword>
<accession>A0A673CZE0</accession>
<protein>
    <submittedName>
        <fullName evidence="3">Bardet-Biedl syndrome 4</fullName>
    </submittedName>
</protein>
<name>A0A673CZE0_9TELE</name>
<reference evidence="3" key="3">
    <citation type="submission" date="2025-09" db="UniProtKB">
        <authorList>
            <consortium name="Ensembl"/>
        </authorList>
    </citation>
    <scope>IDENTIFICATION</scope>
</reference>
<sequence>KKMTLSGLFTQLPFPILSVQMIIKEQLQETTGMCEYAIYVQALILRLEGKIQQSLELFQSCAILNPGITDGVFSNSFRNSLHIWTRASRIINFKSKSDFLIWTIFKKGKS</sequence>